<dbReference type="HOGENOM" id="CLU_146613_0_0_11"/>
<dbReference type="InterPro" id="IPR007138">
    <property type="entry name" value="ABM_dom"/>
</dbReference>
<dbReference type="Proteomes" id="UP000000657">
    <property type="component" value="Chromosome"/>
</dbReference>
<sequence>MGAGEAAVRVMLWAVDPPDDPGAVERAYHAISSKLVGTPGLLGNTLQRSAADPSRYVVVSVWSGVTEFSAWEQGANHRGTTSPLRPLQDPERRPAIYTEVAAYGPQGPFSEAPAG</sequence>
<protein>
    <submittedName>
        <fullName evidence="2">Monooxygenase</fullName>
    </submittedName>
</protein>
<keyword evidence="2" id="KW-0560">Oxidoreductase</keyword>
<dbReference type="InterPro" id="IPR011008">
    <property type="entry name" value="Dimeric_a/b-barrel"/>
</dbReference>
<gene>
    <name evidence="2" type="ordered locus">FRAAL4383</name>
</gene>
<dbReference type="GO" id="GO:0004497">
    <property type="term" value="F:monooxygenase activity"/>
    <property type="evidence" value="ECO:0007669"/>
    <property type="project" value="UniProtKB-KW"/>
</dbReference>
<evidence type="ECO:0000313" key="2">
    <source>
        <dbReference type="EMBL" id="CAJ63025.1"/>
    </source>
</evidence>
<dbReference type="STRING" id="326424.FRAAL4383"/>
<evidence type="ECO:0000313" key="3">
    <source>
        <dbReference type="Proteomes" id="UP000000657"/>
    </source>
</evidence>
<organism evidence="2 3">
    <name type="scientific">Frankia alni (strain DSM 45986 / CECT 9034 / ACN14a)</name>
    <dbReference type="NCBI Taxonomy" id="326424"/>
    <lineage>
        <taxon>Bacteria</taxon>
        <taxon>Bacillati</taxon>
        <taxon>Actinomycetota</taxon>
        <taxon>Actinomycetes</taxon>
        <taxon>Frankiales</taxon>
        <taxon>Frankiaceae</taxon>
        <taxon>Frankia</taxon>
    </lineage>
</organism>
<dbReference type="EMBL" id="CT573213">
    <property type="protein sequence ID" value="CAJ63025.1"/>
    <property type="molecule type" value="Genomic_DNA"/>
</dbReference>
<accession>Q0RHK1</accession>
<name>Q0RHK1_FRAAA</name>
<dbReference type="eggNOG" id="COG2329">
    <property type="taxonomic scope" value="Bacteria"/>
</dbReference>
<dbReference type="KEGG" id="fal:FRAAL4383"/>
<evidence type="ECO:0000259" key="1">
    <source>
        <dbReference type="Pfam" id="PF03992"/>
    </source>
</evidence>
<feature type="domain" description="ABM" evidence="1">
    <location>
        <begin position="19"/>
        <end position="78"/>
    </location>
</feature>
<proteinExistence type="predicted"/>
<keyword evidence="2" id="KW-0503">Monooxygenase</keyword>
<keyword evidence="3" id="KW-1185">Reference proteome</keyword>
<dbReference type="RefSeq" id="WP_011605506.1">
    <property type="nucleotide sequence ID" value="NC_008278.1"/>
</dbReference>
<dbReference type="SUPFAM" id="SSF54909">
    <property type="entry name" value="Dimeric alpha+beta barrel"/>
    <property type="match status" value="1"/>
</dbReference>
<dbReference type="Pfam" id="PF03992">
    <property type="entry name" value="ABM"/>
    <property type="match status" value="1"/>
</dbReference>
<dbReference type="AlphaFoldDB" id="Q0RHK1"/>
<reference evidence="2 3" key="1">
    <citation type="journal article" date="2007" name="Genome Res.">
        <title>Genome characteristics of facultatively symbiotic Frankia sp. strains reflect host range and host plant biogeography.</title>
        <authorList>
            <person name="Normand P."/>
            <person name="Lapierre P."/>
            <person name="Tisa L.S."/>
            <person name="Gogarten J.P."/>
            <person name="Alloisio N."/>
            <person name="Bagnarol E."/>
            <person name="Bassi C.A."/>
            <person name="Berry A.M."/>
            <person name="Bickhart D.M."/>
            <person name="Choisne N."/>
            <person name="Couloux A."/>
            <person name="Cournoyer B."/>
            <person name="Cruveiller S."/>
            <person name="Daubin V."/>
            <person name="Demange N."/>
            <person name="Francino M.P."/>
            <person name="Goltsman E."/>
            <person name="Huang Y."/>
            <person name="Kopp O.R."/>
            <person name="Labarre L."/>
            <person name="Lapidus A."/>
            <person name="Lavire C."/>
            <person name="Marechal J."/>
            <person name="Martinez M."/>
            <person name="Mastronunzio J.E."/>
            <person name="Mullin B.C."/>
            <person name="Niemann J."/>
            <person name="Pujic P."/>
            <person name="Rawnsley T."/>
            <person name="Rouy Z."/>
            <person name="Schenowitz C."/>
            <person name="Sellstedt A."/>
            <person name="Tavares F."/>
            <person name="Tomkins J.P."/>
            <person name="Vallenet D."/>
            <person name="Valverde C."/>
            <person name="Wall L.G."/>
            <person name="Wang Y."/>
            <person name="Medigue C."/>
            <person name="Benson D.R."/>
        </authorList>
    </citation>
    <scope>NUCLEOTIDE SEQUENCE [LARGE SCALE GENOMIC DNA]</scope>
    <source>
        <strain evidence="3">DSM 45986 / CECT 9034 / ACN14a</strain>
    </source>
</reference>
<dbReference type="Gene3D" id="3.30.70.100">
    <property type="match status" value="1"/>
</dbReference>